<dbReference type="EMBL" id="JTDF01009080">
    <property type="protein sequence ID" value="KAF8564290.1"/>
    <property type="molecule type" value="Genomic_DNA"/>
</dbReference>
<dbReference type="Proteomes" id="UP000699462">
    <property type="component" value="Unassembled WGS sequence"/>
</dbReference>
<feature type="region of interest" description="Disordered" evidence="7">
    <location>
        <begin position="396"/>
        <end position="509"/>
    </location>
</feature>
<sequence length="509" mass="59138">MSSQDITKLSHRARRAVLKKMKRKRLRQALAQAREQHEADELAKLEASPSYQQRLLDEEEQLRLETLMRERDEQTWLAREEEARRQWLEEQSKKIVTHDQNVKETVQQPPTFTCSDHTHSAGETPNAITSVSIKVDHLSVLILQLVSSNPTVLSSPEDLPPWHHPPLPANIAPLLQPTLAHTQLPERCSFFRKTGACRYGLSCSRRHDYPQRFETALSENEMEDDLDHSCLVLCIPHMFTHYCLPAVKTTNSEELEDPDSLLEADETKLLADYEEFYIDVRAELESRWGRIRALRTCRNRTEHLRGTVYVEFSLGPGAAWDAAEALTGRWFASQQLTCTVARLGGGWREAVCGLHHRGRCPKGDLRCNFLHVFLNPGETVRDLHRALRLQRGELSHTDRETGKLSVHEFFRRDTSSSRTHEACHDNHKSRSHRHRSPHTRINRRRRSTSSSRRSPYRGRRDSHRHLLRVQRDRSRSHKHSRRKHHRKHYKQRTSPVLNSPRSSSADNSD</sequence>
<dbReference type="GO" id="GO:0089701">
    <property type="term" value="C:U2AF complex"/>
    <property type="evidence" value="ECO:0007669"/>
    <property type="project" value="InterPro"/>
</dbReference>
<evidence type="ECO:0000256" key="5">
    <source>
        <dbReference type="PROSITE-ProRule" id="PRU00723"/>
    </source>
</evidence>
<dbReference type="SMART" id="SM00356">
    <property type="entry name" value="ZnF_C3H1"/>
    <property type="match status" value="2"/>
</dbReference>
<feature type="compositionally biased region" description="Polar residues" evidence="7">
    <location>
        <begin position="492"/>
        <end position="509"/>
    </location>
</feature>
<evidence type="ECO:0000259" key="8">
    <source>
        <dbReference type="PROSITE" id="PS50103"/>
    </source>
</evidence>
<keyword evidence="4 5" id="KW-0862">Zinc</keyword>
<gene>
    <name evidence="9" type="ORF">P879_04610</name>
</gene>
<dbReference type="GO" id="GO:0000398">
    <property type="term" value="P:mRNA splicing, via spliceosome"/>
    <property type="evidence" value="ECO:0007669"/>
    <property type="project" value="InterPro"/>
</dbReference>
<dbReference type="InterPro" id="IPR009145">
    <property type="entry name" value="U2AF_small"/>
</dbReference>
<keyword evidence="6" id="KW-0175">Coiled coil</keyword>
<evidence type="ECO:0000256" key="6">
    <source>
        <dbReference type="SAM" id="Coils"/>
    </source>
</evidence>
<reference evidence="9 10" key="1">
    <citation type="submission" date="2019-07" db="EMBL/GenBank/DDBJ databases">
        <title>Annotation for the trematode Paragonimus westermani.</title>
        <authorList>
            <person name="Choi Y.-J."/>
        </authorList>
    </citation>
    <scope>NUCLEOTIDE SEQUENCE [LARGE SCALE GENOMIC DNA]</scope>
    <source>
        <strain evidence="9">180907_Pwestermani</strain>
    </source>
</reference>
<accession>A0A8T0D912</accession>
<organism evidence="9 10">
    <name type="scientific">Paragonimus westermani</name>
    <dbReference type="NCBI Taxonomy" id="34504"/>
    <lineage>
        <taxon>Eukaryota</taxon>
        <taxon>Metazoa</taxon>
        <taxon>Spiralia</taxon>
        <taxon>Lophotrochozoa</taxon>
        <taxon>Platyhelminthes</taxon>
        <taxon>Trematoda</taxon>
        <taxon>Digenea</taxon>
        <taxon>Plagiorchiida</taxon>
        <taxon>Troglotremata</taxon>
        <taxon>Troglotrematidae</taxon>
        <taxon>Paragonimus</taxon>
    </lineage>
</organism>
<dbReference type="Pfam" id="PF00642">
    <property type="entry name" value="zf-CCCH"/>
    <property type="match status" value="1"/>
</dbReference>
<feature type="compositionally biased region" description="Basic residues" evidence="7">
    <location>
        <begin position="454"/>
        <end position="491"/>
    </location>
</feature>
<dbReference type="InterPro" id="IPR035979">
    <property type="entry name" value="RBD_domain_sf"/>
</dbReference>
<dbReference type="PROSITE" id="PS50103">
    <property type="entry name" value="ZF_C3H1"/>
    <property type="match status" value="2"/>
</dbReference>
<feature type="zinc finger region" description="C3H1-type" evidence="5">
    <location>
        <begin position="346"/>
        <end position="374"/>
    </location>
</feature>
<evidence type="ECO:0000313" key="9">
    <source>
        <dbReference type="EMBL" id="KAF8564290.1"/>
    </source>
</evidence>
<feature type="coiled-coil region" evidence="6">
    <location>
        <begin position="16"/>
        <end position="43"/>
    </location>
</feature>
<name>A0A8T0D912_9TREM</name>
<keyword evidence="3 5" id="KW-0863">Zinc-finger</keyword>
<dbReference type="PANTHER" id="PTHR12620">
    <property type="entry name" value="U2 SNRNP AUXILIARY FACTOR, SMALL SUBUNIT"/>
    <property type="match status" value="1"/>
</dbReference>
<keyword evidence="2" id="KW-0677">Repeat</keyword>
<keyword evidence="1 5" id="KW-0479">Metal-binding</keyword>
<feature type="domain" description="C3H1-type" evidence="8">
    <location>
        <begin position="182"/>
        <end position="210"/>
    </location>
</feature>
<evidence type="ECO:0000256" key="2">
    <source>
        <dbReference type="ARBA" id="ARBA00022737"/>
    </source>
</evidence>
<dbReference type="SUPFAM" id="SSF54928">
    <property type="entry name" value="RNA-binding domain, RBD"/>
    <property type="match status" value="1"/>
</dbReference>
<dbReference type="GO" id="GO:0003723">
    <property type="term" value="F:RNA binding"/>
    <property type="evidence" value="ECO:0007669"/>
    <property type="project" value="InterPro"/>
</dbReference>
<keyword evidence="10" id="KW-1185">Reference proteome</keyword>
<evidence type="ECO:0000256" key="4">
    <source>
        <dbReference type="ARBA" id="ARBA00022833"/>
    </source>
</evidence>
<dbReference type="AlphaFoldDB" id="A0A8T0D912"/>
<evidence type="ECO:0000256" key="7">
    <source>
        <dbReference type="SAM" id="MobiDB-lite"/>
    </source>
</evidence>
<evidence type="ECO:0000256" key="3">
    <source>
        <dbReference type="ARBA" id="ARBA00022771"/>
    </source>
</evidence>
<proteinExistence type="predicted"/>
<feature type="zinc finger region" description="C3H1-type" evidence="5">
    <location>
        <begin position="182"/>
        <end position="210"/>
    </location>
</feature>
<feature type="compositionally biased region" description="Basic residues" evidence="7">
    <location>
        <begin position="429"/>
        <end position="447"/>
    </location>
</feature>
<comment type="caution">
    <text evidence="9">The sequence shown here is derived from an EMBL/GenBank/DDBJ whole genome shotgun (WGS) entry which is preliminary data.</text>
</comment>
<dbReference type="InterPro" id="IPR000571">
    <property type="entry name" value="Znf_CCCH"/>
</dbReference>
<feature type="domain" description="C3H1-type" evidence="8">
    <location>
        <begin position="346"/>
        <end position="374"/>
    </location>
</feature>
<dbReference type="GO" id="GO:0008270">
    <property type="term" value="F:zinc ion binding"/>
    <property type="evidence" value="ECO:0007669"/>
    <property type="project" value="UniProtKB-KW"/>
</dbReference>
<dbReference type="InterPro" id="IPR012677">
    <property type="entry name" value="Nucleotide-bd_a/b_plait_sf"/>
</dbReference>
<dbReference type="Gene3D" id="3.30.70.330">
    <property type="match status" value="1"/>
</dbReference>
<feature type="compositionally biased region" description="Basic and acidic residues" evidence="7">
    <location>
        <begin position="396"/>
        <end position="428"/>
    </location>
</feature>
<protein>
    <recommendedName>
        <fullName evidence="8">C3H1-type domain-containing protein</fullName>
    </recommendedName>
</protein>
<dbReference type="PRINTS" id="PR01848">
    <property type="entry name" value="U2AUXFACTOR"/>
</dbReference>
<dbReference type="OrthoDB" id="75923at2759"/>
<evidence type="ECO:0000256" key="1">
    <source>
        <dbReference type="ARBA" id="ARBA00022723"/>
    </source>
</evidence>
<evidence type="ECO:0000313" key="10">
    <source>
        <dbReference type="Proteomes" id="UP000699462"/>
    </source>
</evidence>